<comment type="caution">
    <text evidence="1">The sequence shown here is derived from an EMBL/GenBank/DDBJ whole genome shotgun (WGS) entry which is preliminary data.</text>
</comment>
<dbReference type="EMBL" id="BTGU01017580">
    <property type="protein sequence ID" value="GMN70807.1"/>
    <property type="molecule type" value="Genomic_DNA"/>
</dbReference>
<keyword evidence="3" id="KW-1185">Reference proteome</keyword>
<proteinExistence type="predicted"/>
<gene>
    <name evidence="1" type="ORF">TIFTF001_055471</name>
    <name evidence="2" type="ORF">TIFTF001_055474</name>
</gene>
<dbReference type="EMBL" id="BTGU01017584">
    <property type="protein sequence ID" value="GMN70814.1"/>
    <property type="molecule type" value="Genomic_DNA"/>
</dbReference>
<dbReference type="Proteomes" id="UP001187192">
    <property type="component" value="Unassembled WGS sequence"/>
</dbReference>
<sequence length="10" mass="977">MLTGFPSGPA</sequence>
<evidence type="ECO:0000313" key="3">
    <source>
        <dbReference type="Proteomes" id="UP001187192"/>
    </source>
</evidence>
<protein>
    <submittedName>
        <fullName evidence="1">Uncharacterized protein</fullName>
    </submittedName>
</protein>
<evidence type="ECO:0000313" key="2">
    <source>
        <dbReference type="EMBL" id="GMN70814.1"/>
    </source>
</evidence>
<accession>A0AA88JFP1</accession>
<evidence type="ECO:0000313" key="1">
    <source>
        <dbReference type="EMBL" id="GMN70807.1"/>
    </source>
</evidence>
<organism evidence="1 3">
    <name type="scientific">Ficus carica</name>
    <name type="common">Common fig</name>
    <dbReference type="NCBI Taxonomy" id="3494"/>
    <lineage>
        <taxon>Eukaryota</taxon>
        <taxon>Viridiplantae</taxon>
        <taxon>Streptophyta</taxon>
        <taxon>Embryophyta</taxon>
        <taxon>Tracheophyta</taxon>
        <taxon>Spermatophyta</taxon>
        <taxon>Magnoliopsida</taxon>
        <taxon>eudicotyledons</taxon>
        <taxon>Gunneridae</taxon>
        <taxon>Pentapetalae</taxon>
        <taxon>rosids</taxon>
        <taxon>fabids</taxon>
        <taxon>Rosales</taxon>
        <taxon>Moraceae</taxon>
        <taxon>Ficeae</taxon>
        <taxon>Ficus</taxon>
    </lineage>
</organism>
<reference evidence="1" key="1">
    <citation type="submission" date="2023-07" db="EMBL/GenBank/DDBJ databases">
        <title>draft genome sequence of fig (Ficus carica).</title>
        <authorList>
            <person name="Takahashi T."/>
            <person name="Nishimura K."/>
        </authorList>
    </citation>
    <scope>NUCLEOTIDE SEQUENCE</scope>
</reference>
<name>A0AA88JFP1_FICCA</name>